<evidence type="ECO:0000256" key="2">
    <source>
        <dbReference type="SAM" id="MobiDB-lite"/>
    </source>
</evidence>
<keyword evidence="1" id="KW-0175">Coiled coil</keyword>
<accession>A0A836LAN5</accession>
<dbReference type="RefSeq" id="XP_067757150.1">
    <property type="nucleotide sequence ID" value="XM_067900321.1"/>
</dbReference>
<protein>
    <submittedName>
        <fullName evidence="3">Uncharacterized protein</fullName>
    </submittedName>
</protein>
<sequence>MFSPPAFQRGPQTDTSQVAPEAEVWRPATVPWKPVDTQKDASSTPPVQGPNVLASHSPHPRRASPTCETNERNGRAGARTPEMPTWMGPPVLTSKAEENSPTGVVPNMEQRWDVFQRLAQASEVAYRAMSECSARHRADAAAQQKEIAAYQESHRALSSQQQQRLDDLTRECAQLRQSEAGMKEVVAHQAERLVALENALQTTNVQLAEIRLAHAQCVAERNKLQQDCKMHEVHTQELQAAVDFADEIVRSMRQTVAACEREKNEALMQQYTTFESYRNDLVAVYDKRAADARDEFATRVESLQARMLETVAKREEQLKESWNETQVRLRGEYDELVKMGRHRCAMMETELRERKEQLERDKEHMRVQQREEMETIEQHFRAREETLLDDITRRERELRERESALRAAQAQQEVDVQRRLQTRETELRAAHDAAVKRMSDQAAAEREKLSESYMERLQQLSNAHMAQERELERMHREKEREMAQRYRLTTLDGSDRADARDRRVNEGAVPTSDLAKELLLKKFESVEQRQRERNEKLRSAFSTRGNETEPRP</sequence>
<feature type="compositionally biased region" description="Basic and acidic residues" evidence="2">
    <location>
        <begin position="514"/>
        <end position="538"/>
    </location>
</feature>
<dbReference type="EMBL" id="JAFJZO010000022">
    <property type="protein sequence ID" value="KAG5504889.1"/>
    <property type="molecule type" value="Genomic_DNA"/>
</dbReference>
<reference evidence="3 4" key="1">
    <citation type="submission" date="2021-02" db="EMBL/GenBank/DDBJ databases">
        <title>Porcisia hertigi Genome sequencing and assembly.</title>
        <authorList>
            <person name="Almutairi H."/>
            <person name="Gatherer D."/>
        </authorList>
    </citation>
    <scope>NUCLEOTIDE SEQUENCE [LARGE SCALE GENOMIC DNA]</scope>
    <source>
        <strain evidence="3 4">C119</strain>
    </source>
</reference>
<feature type="region of interest" description="Disordered" evidence="2">
    <location>
        <begin position="1"/>
        <end position="85"/>
    </location>
</feature>
<evidence type="ECO:0000313" key="4">
    <source>
        <dbReference type="Proteomes" id="UP000674318"/>
    </source>
</evidence>
<comment type="caution">
    <text evidence="3">The sequence shown here is derived from an EMBL/GenBank/DDBJ whole genome shotgun (WGS) entry which is preliminary data.</text>
</comment>
<feature type="coiled-coil region" evidence="1">
    <location>
        <begin position="348"/>
        <end position="411"/>
    </location>
</feature>
<dbReference type="Proteomes" id="UP000674318">
    <property type="component" value="Unassembled WGS sequence"/>
</dbReference>
<dbReference type="GeneID" id="94290398"/>
<dbReference type="AlphaFoldDB" id="A0A836LAN5"/>
<gene>
    <name evidence="3" type="ORF">JKF63_04335</name>
</gene>
<dbReference type="KEGG" id="phet:94290398"/>
<organism evidence="3 4">
    <name type="scientific">Porcisia hertigi</name>
    <dbReference type="NCBI Taxonomy" id="2761500"/>
    <lineage>
        <taxon>Eukaryota</taxon>
        <taxon>Discoba</taxon>
        <taxon>Euglenozoa</taxon>
        <taxon>Kinetoplastea</taxon>
        <taxon>Metakinetoplastina</taxon>
        <taxon>Trypanosomatida</taxon>
        <taxon>Trypanosomatidae</taxon>
        <taxon>Leishmaniinae</taxon>
        <taxon>Porcisia</taxon>
    </lineage>
</organism>
<proteinExistence type="predicted"/>
<evidence type="ECO:0000313" key="3">
    <source>
        <dbReference type="EMBL" id="KAG5504889.1"/>
    </source>
</evidence>
<feature type="region of interest" description="Disordered" evidence="2">
    <location>
        <begin position="485"/>
        <end position="552"/>
    </location>
</feature>
<evidence type="ECO:0000256" key="1">
    <source>
        <dbReference type="SAM" id="Coils"/>
    </source>
</evidence>
<feature type="coiled-coil region" evidence="1">
    <location>
        <begin position="450"/>
        <end position="484"/>
    </location>
</feature>
<feature type="coiled-coil region" evidence="1">
    <location>
        <begin position="140"/>
        <end position="185"/>
    </location>
</feature>
<feature type="compositionally biased region" description="Basic and acidic residues" evidence="2">
    <location>
        <begin position="493"/>
        <end position="505"/>
    </location>
</feature>
<name>A0A836LAN5_9TRYP</name>
<dbReference type="OrthoDB" id="272721at2759"/>
<feature type="region of interest" description="Disordered" evidence="2">
    <location>
        <begin position="431"/>
        <end position="450"/>
    </location>
</feature>
<keyword evidence="4" id="KW-1185">Reference proteome</keyword>